<dbReference type="PANTHER" id="PTHR43283">
    <property type="entry name" value="BETA-LACTAMASE-RELATED"/>
    <property type="match status" value="1"/>
</dbReference>
<keyword evidence="1" id="KW-0378">Hydrolase</keyword>
<protein>
    <submittedName>
        <fullName evidence="3">Putative beta-lactamase</fullName>
    </submittedName>
</protein>
<dbReference type="InterPro" id="IPR012338">
    <property type="entry name" value="Beta-lactam/transpept-like"/>
</dbReference>
<feature type="domain" description="Beta-lactamase-related" evidence="2">
    <location>
        <begin position="31"/>
        <end position="376"/>
    </location>
</feature>
<dbReference type="PANTHER" id="PTHR43283:SF11">
    <property type="entry name" value="BETA-LACTAMASE-RELATED DOMAIN-CONTAINING PROTEIN"/>
    <property type="match status" value="1"/>
</dbReference>
<name>A0A0S4M5M1_9BURK</name>
<keyword evidence="4" id="KW-1185">Reference proteome</keyword>
<dbReference type="RefSeq" id="WP_157722315.1">
    <property type="nucleotide sequence ID" value="NZ_FLSL01000097.1"/>
</dbReference>
<dbReference type="SUPFAM" id="SSF56601">
    <property type="entry name" value="beta-lactamase/transpeptidase-like"/>
    <property type="match status" value="1"/>
</dbReference>
<dbReference type="InterPro" id="IPR050789">
    <property type="entry name" value="Diverse_Enzym_Activities"/>
</dbReference>
<evidence type="ECO:0000313" key="4">
    <source>
        <dbReference type="Proteomes" id="UP000198651"/>
    </source>
</evidence>
<dbReference type="Proteomes" id="UP000198651">
    <property type="component" value="Chromosome I"/>
</dbReference>
<dbReference type="STRING" id="1561003.Ark11_1410"/>
<dbReference type="InterPro" id="IPR001466">
    <property type="entry name" value="Beta-lactam-related"/>
</dbReference>
<dbReference type="GO" id="GO:0016787">
    <property type="term" value="F:hydrolase activity"/>
    <property type="evidence" value="ECO:0007669"/>
    <property type="project" value="UniProtKB-KW"/>
</dbReference>
<sequence length="420" mass="47734">MALDYIPMNNVLKKRSEITYPEEDLSYIDRAMEVSINQGLTGAVLLLMLDGEIIFKKAYGYKNIWNRYNKIPSPEPATVDTIYDLASLTKIYATMQGCMKLFDDNQLDLDEKVSHYIPEFSGGKKNDVTVRMLLQHRSGLPANYHFYCPNQSGDLFSQDRETSMSLLPLVPLINHPDKTTLYSDIGPYILGLIIERVTQTREDLFVENELYNKLSLERTGYLLKQKLNLPNNYFAATEPCGNTRDGSISFPNIRTDTIQGEVQDETSFYSFDGISGSAGLFSCVEDLAIISQMMLNGGQYGNFRWCSDKTISHFMDNKSADEKFSLLWRRTKPYEMMTGIIPKPHAVCHTGWLGTFTLIDKKHNSAMIYLSNKKNSRLLQHPNIFYGDCAITSTYGIIADMFYRGLIKMGKVKSPKANVE</sequence>
<dbReference type="Pfam" id="PF00144">
    <property type="entry name" value="Beta-lactamase"/>
    <property type="match status" value="1"/>
</dbReference>
<reference evidence="4" key="1">
    <citation type="submission" date="2015-11" db="EMBL/GenBank/DDBJ databases">
        <authorList>
            <person name="Seth-Smith H.M.B."/>
        </authorList>
    </citation>
    <scope>NUCLEOTIDE SEQUENCE [LARGE SCALE GENOMIC DNA]</scope>
    <source>
        <strain evidence="4">2013Ark11</strain>
    </source>
</reference>
<dbReference type="EMBL" id="LN906597">
    <property type="protein sequence ID" value="CUT18210.1"/>
    <property type="molecule type" value="Genomic_DNA"/>
</dbReference>
<dbReference type="AlphaFoldDB" id="A0A0S4M5M1"/>
<proteinExistence type="predicted"/>
<evidence type="ECO:0000313" key="3">
    <source>
        <dbReference type="EMBL" id="CUT18210.1"/>
    </source>
</evidence>
<gene>
    <name evidence="3" type="ORF">Ark11_1410</name>
</gene>
<organism evidence="3 4">
    <name type="scientific">Candidatus Ichthyocystis hellenicum</name>
    <dbReference type="NCBI Taxonomy" id="1561003"/>
    <lineage>
        <taxon>Bacteria</taxon>
        <taxon>Pseudomonadati</taxon>
        <taxon>Pseudomonadota</taxon>
        <taxon>Betaproteobacteria</taxon>
        <taxon>Burkholderiales</taxon>
        <taxon>Candidatus Ichthyocystis</taxon>
    </lineage>
</organism>
<evidence type="ECO:0000256" key="1">
    <source>
        <dbReference type="ARBA" id="ARBA00022801"/>
    </source>
</evidence>
<dbReference type="Gene3D" id="3.40.710.10">
    <property type="entry name" value="DD-peptidase/beta-lactamase superfamily"/>
    <property type="match status" value="1"/>
</dbReference>
<dbReference type="OrthoDB" id="9809635at2"/>
<evidence type="ECO:0000259" key="2">
    <source>
        <dbReference type="Pfam" id="PF00144"/>
    </source>
</evidence>
<accession>A0A0S4M5M1</accession>